<dbReference type="Proteomes" id="UP000554482">
    <property type="component" value="Unassembled WGS sequence"/>
</dbReference>
<reference evidence="1 2" key="1">
    <citation type="submission" date="2020-06" db="EMBL/GenBank/DDBJ databases">
        <title>Transcriptomic and genomic resources for Thalictrum thalictroides and T. hernandezii: Facilitating candidate gene discovery in an emerging model plant lineage.</title>
        <authorList>
            <person name="Arias T."/>
            <person name="Riano-Pachon D.M."/>
            <person name="Di Stilio V.S."/>
        </authorList>
    </citation>
    <scope>NUCLEOTIDE SEQUENCE [LARGE SCALE GENOMIC DNA]</scope>
    <source>
        <strain evidence="2">cv. WT478/WT964</strain>
        <tissue evidence="1">Leaves</tissue>
    </source>
</reference>
<accession>A0A7J6VDJ9</accession>
<protein>
    <submittedName>
        <fullName evidence="1">Uncharacterized protein</fullName>
    </submittedName>
</protein>
<dbReference type="AlphaFoldDB" id="A0A7J6VDJ9"/>
<gene>
    <name evidence="1" type="ORF">FRX31_027724</name>
</gene>
<organism evidence="1 2">
    <name type="scientific">Thalictrum thalictroides</name>
    <name type="common">Rue-anemone</name>
    <name type="synonym">Anemone thalictroides</name>
    <dbReference type="NCBI Taxonomy" id="46969"/>
    <lineage>
        <taxon>Eukaryota</taxon>
        <taxon>Viridiplantae</taxon>
        <taxon>Streptophyta</taxon>
        <taxon>Embryophyta</taxon>
        <taxon>Tracheophyta</taxon>
        <taxon>Spermatophyta</taxon>
        <taxon>Magnoliopsida</taxon>
        <taxon>Ranunculales</taxon>
        <taxon>Ranunculaceae</taxon>
        <taxon>Thalictroideae</taxon>
        <taxon>Thalictrum</taxon>
    </lineage>
</organism>
<evidence type="ECO:0000313" key="2">
    <source>
        <dbReference type="Proteomes" id="UP000554482"/>
    </source>
</evidence>
<evidence type="ECO:0000313" key="1">
    <source>
        <dbReference type="EMBL" id="KAF5182688.1"/>
    </source>
</evidence>
<name>A0A7J6VDJ9_THATH</name>
<dbReference type="EMBL" id="JABWDY010034408">
    <property type="protein sequence ID" value="KAF5182688.1"/>
    <property type="molecule type" value="Genomic_DNA"/>
</dbReference>
<comment type="caution">
    <text evidence="1">The sequence shown here is derived from an EMBL/GenBank/DDBJ whole genome shotgun (WGS) entry which is preliminary data.</text>
</comment>
<proteinExistence type="predicted"/>
<keyword evidence="2" id="KW-1185">Reference proteome</keyword>
<sequence>MDEIQTGHWPSFGHPLPCGYVYYTLAWPAPHITDSGARPKRVHCMADGQLLAIPVIQMGTGQSSRKLNKR</sequence>